<sequence length="65" mass="6540">MKLKKIVAAVAAGSALTFGSIAGMAVISPAVANAVADDGCAVVGLTQDGKFLVERCNGELVYTRV</sequence>
<dbReference type="EMBL" id="LN868938">
    <property type="protein sequence ID" value="CRY75167.1"/>
    <property type="molecule type" value="Genomic_DNA"/>
</dbReference>
<dbReference type="Proteomes" id="UP000057820">
    <property type="component" value="Chromosome 1"/>
</dbReference>
<evidence type="ECO:0000313" key="3">
    <source>
        <dbReference type="Proteomes" id="UP000057820"/>
    </source>
</evidence>
<reference evidence="3" key="1">
    <citation type="submission" date="2015-03" db="EMBL/GenBank/DDBJ databases">
        <authorList>
            <consortium name="Pathogen Informatics"/>
        </authorList>
    </citation>
    <scope>NUCLEOTIDE SEQUENCE [LARGE SCALE GENOMIC DNA]</scope>
    <source>
        <strain evidence="3">NCTC11134</strain>
    </source>
</reference>
<protein>
    <submittedName>
        <fullName evidence="2">Uncharacterized protein</fullName>
    </submittedName>
</protein>
<accession>A0A0H5NJ73</accession>
<dbReference type="KEGG" id="nfr:ERS450000_01191"/>
<name>A0A0H5NJ73_NOCFR</name>
<gene>
    <name evidence="2" type="ORF">ERS450000_01191</name>
</gene>
<evidence type="ECO:0000313" key="2">
    <source>
        <dbReference type="EMBL" id="CRY75167.1"/>
    </source>
</evidence>
<dbReference type="RefSeq" id="WP_060591051.1">
    <property type="nucleotide sequence ID" value="NZ_CAACYE020000001.1"/>
</dbReference>
<feature type="signal peptide" evidence="1">
    <location>
        <begin position="1"/>
        <end position="22"/>
    </location>
</feature>
<dbReference type="AlphaFoldDB" id="A0A0H5NJ73"/>
<evidence type="ECO:0000256" key="1">
    <source>
        <dbReference type="SAM" id="SignalP"/>
    </source>
</evidence>
<feature type="chain" id="PRO_5039693944" evidence="1">
    <location>
        <begin position="23"/>
        <end position="65"/>
    </location>
</feature>
<proteinExistence type="predicted"/>
<organism evidence="2 3">
    <name type="scientific">Nocardia farcinica</name>
    <dbReference type="NCBI Taxonomy" id="37329"/>
    <lineage>
        <taxon>Bacteria</taxon>
        <taxon>Bacillati</taxon>
        <taxon>Actinomycetota</taxon>
        <taxon>Actinomycetes</taxon>
        <taxon>Mycobacteriales</taxon>
        <taxon>Nocardiaceae</taxon>
        <taxon>Nocardia</taxon>
    </lineage>
</organism>
<keyword evidence="1" id="KW-0732">Signal</keyword>